<keyword evidence="2" id="KW-1185">Reference proteome</keyword>
<dbReference type="Proteomes" id="UP000536441">
    <property type="component" value="Unassembled WGS sequence"/>
</dbReference>
<proteinExistence type="predicted"/>
<dbReference type="RefSeq" id="WP_175312766.1">
    <property type="nucleotide sequence ID" value="NZ_CBCRYR010000042.1"/>
</dbReference>
<reference evidence="1 2" key="1">
    <citation type="submission" date="2020-05" db="EMBL/GenBank/DDBJ databases">
        <title>Genome Sequencing of Type Strains.</title>
        <authorList>
            <person name="Lemaire J.F."/>
            <person name="Inderbitzin P."/>
            <person name="Gregorio O.A."/>
            <person name="Collins S.B."/>
            <person name="Wespe N."/>
            <person name="Knight-Connoni V."/>
        </authorList>
    </citation>
    <scope>NUCLEOTIDE SEQUENCE [LARGE SCALE GENOMIC DNA]</scope>
    <source>
        <strain evidence="1 2">DSM 100049</strain>
    </source>
</reference>
<gene>
    <name evidence="1" type="ORF">HP438_15285</name>
</gene>
<evidence type="ECO:0000313" key="1">
    <source>
        <dbReference type="EMBL" id="NUU48332.1"/>
    </source>
</evidence>
<accession>A0A7Y6B8A8</accession>
<dbReference type="EMBL" id="JABMCH010000070">
    <property type="protein sequence ID" value="NUU48332.1"/>
    <property type="molecule type" value="Genomic_DNA"/>
</dbReference>
<organism evidence="1 2">
    <name type="scientific">Sphingomonas zeae</name>
    <dbReference type="NCBI Taxonomy" id="1646122"/>
    <lineage>
        <taxon>Bacteria</taxon>
        <taxon>Pseudomonadati</taxon>
        <taxon>Pseudomonadota</taxon>
        <taxon>Alphaproteobacteria</taxon>
        <taxon>Sphingomonadales</taxon>
        <taxon>Sphingomonadaceae</taxon>
        <taxon>Sphingomonas</taxon>
    </lineage>
</organism>
<sequence>MYSFEFRHDINLLDICWSGLFTPAIAMRYARELVDAFRRSGFRPGYRLRIDMSAITVQPQDAVMTVHEALRDFPRASRIAMVTSSAIGRQQIRRLMTQPYLRVFDTAEDSLEWLTSPEESLA</sequence>
<dbReference type="AlphaFoldDB" id="A0A7Y6B8A8"/>
<comment type="caution">
    <text evidence="1">The sequence shown here is derived from an EMBL/GenBank/DDBJ whole genome shotgun (WGS) entry which is preliminary data.</text>
</comment>
<protein>
    <submittedName>
        <fullName evidence="1">STAS/SEC14 domain-containing protein</fullName>
    </submittedName>
</protein>
<name>A0A7Y6B8A8_9SPHN</name>
<evidence type="ECO:0000313" key="2">
    <source>
        <dbReference type="Proteomes" id="UP000536441"/>
    </source>
</evidence>